<dbReference type="EMBL" id="JAJVCN010000002">
    <property type="protein sequence ID" value="MCE7005613.1"/>
    <property type="molecule type" value="Genomic_DNA"/>
</dbReference>
<gene>
    <name evidence="1" type="ORF">LWC34_22695</name>
</gene>
<comment type="caution">
    <text evidence="1">The sequence shown here is derived from an EMBL/GenBank/DDBJ whole genome shotgun (WGS) entry which is preliminary data.</text>
</comment>
<dbReference type="RefSeq" id="WP_233728832.1">
    <property type="nucleotide sequence ID" value="NZ_JBHSJQ010000026.1"/>
</dbReference>
<keyword evidence="2" id="KW-1185">Reference proteome</keyword>
<protein>
    <submittedName>
        <fullName evidence="1">Uncharacterized protein</fullName>
    </submittedName>
</protein>
<proteinExistence type="predicted"/>
<evidence type="ECO:0000313" key="1">
    <source>
        <dbReference type="EMBL" id="MCE7005613.1"/>
    </source>
</evidence>
<organism evidence="1 2">
    <name type="scientific">Kibdelosporangium philippinense</name>
    <dbReference type="NCBI Taxonomy" id="211113"/>
    <lineage>
        <taxon>Bacteria</taxon>
        <taxon>Bacillati</taxon>
        <taxon>Actinomycetota</taxon>
        <taxon>Actinomycetes</taxon>
        <taxon>Pseudonocardiales</taxon>
        <taxon>Pseudonocardiaceae</taxon>
        <taxon>Kibdelosporangium</taxon>
    </lineage>
</organism>
<sequence>MFQLVPEPKTSKNKVHLDVRAGDQKRAAGVTRLTALVARISRRGWGGPFEWVTIAAPQGIETRRSEAWCPEWAFCPLLPLYLYLAVRVPDG</sequence>
<dbReference type="Proteomes" id="UP001521150">
    <property type="component" value="Unassembled WGS sequence"/>
</dbReference>
<reference evidence="1 2" key="1">
    <citation type="submission" date="2021-12" db="EMBL/GenBank/DDBJ databases">
        <title>Genome sequence of Kibdelosporangium philippinense ATCC 49844.</title>
        <authorList>
            <person name="Fedorov E.A."/>
            <person name="Omeragic M."/>
            <person name="Shalygina K.F."/>
            <person name="Maclea K.S."/>
        </authorList>
    </citation>
    <scope>NUCLEOTIDE SEQUENCE [LARGE SCALE GENOMIC DNA]</scope>
    <source>
        <strain evidence="1 2">ATCC 49844</strain>
    </source>
</reference>
<dbReference type="Gene3D" id="3.10.180.10">
    <property type="entry name" value="2,3-Dihydroxybiphenyl 1,2-Dioxygenase, domain 1"/>
    <property type="match status" value="1"/>
</dbReference>
<accession>A0ABS8ZGH5</accession>
<name>A0ABS8ZGH5_9PSEU</name>
<evidence type="ECO:0000313" key="2">
    <source>
        <dbReference type="Proteomes" id="UP001521150"/>
    </source>
</evidence>
<dbReference type="InterPro" id="IPR029068">
    <property type="entry name" value="Glyas_Bleomycin-R_OHBP_Dase"/>
</dbReference>